<dbReference type="EMBL" id="LHXL01000051">
    <property type="protein sequence ID" value="KXA89189.1"/>
    <property type="molecule type" value="Genomic_DNA"/>
</dbReference>
<gene>
    <name evidence="2" type="ORF">AKJ62_03620</name>
</gene>
<reference evidence="2 3" key="1">
    <citation type="journal article" date="2016" name="Sci. Rep.">
        <title>Metabolic traits of an uncultured archaeal lineage -MSBL1- from brine pools of the Red Sea.</title>
        <authorList>
            <person name="Mwirichia R."/>
            <person name="Alam I."/>
            <person name="Rashid M."/>
            <person name="Vinu M."/>
            <person name="Ba-Alawi W."/>
            <person name="Anthony Kamau A."/>
            <person name="Kamanda Ngugi D."/>
            <person name="Goker M."/>
            <person name="Klenk H.P."/>
            <person name="Bajic V."/>
            <person name="Stingl U."/>
        </authorList>
    </citation>
    <scope>NUCLEOTIDE SEQUENCE [LARGE SCALE GENOMIC DNA]</scope>
    <source>
        <strain evidence="2">SCGC-AAA259D14</strain>
    </source>
</reference>
<keyword evidence="3" id="KW-1185">Reference proteome</keyword>
<name>A0A133U4R6_9EURY</name>
<feature type="region of interest" description="Disordered" evidence="1">
    <location>
        <begin position="1"/>
        <end position="29"/>
    </location>
</feature>
<evidence type="ECO:0000313" key="2">
    <source>
        <dbReference type="EMBL" id="KXA89189.1"/>
    </source>
</evidence>
<sequence>MDGLSRGNTMKPENMKLADKARRKKKEQWGPRVEKALTYAVDFLEKTNEPVTARSLWKFFSDKVYRKEVLRRCNRERLWGPGLPKSAMRIAEEGLWKLQDPLRKAVDEATQE</sequence>
<evidence type="ECO:0000313" key="3">
    <source>
        <dbReference type="Proteomes" id="UP000070589"/>
    </source>
</evidence>
<dbReference type="Proteomes" id="UP000070589">
    <property type="component" value="Unassembled WGS sequence"/>
</dbReference>
<comment type="caution">
    <text evidence="2">The sequence shown here is derived from an EMBL/GenBank/DDBJ whole genome shotgun (WGS) entry which is preliminary data.</text>
</comment>
<dbReference type="AlphaFoldDB" id="A0A133U4R6"/>
<protein>
    <submittedName>
        <fullName evidence="2">Uncharacterized protein</fullName>
    </submittedName>
</protein>
<accession>A0A133U4R6</accession>
<proteinExistence type="predicted"/>
<organism evidence="2 3">
    <name type="scientific">candidate division MSBL1 archaeon SCGC-AAA259D14</name>
    <dbReference type="NCBI Taxonomy" id="1698261"/>
    <lineage>
        <taxon>Archaea</taxon>
        <taxon>Methanobacteriati</taxon>
        <taxon>Methanobacteriota</taxon>
        <taxon>candidate division MSBL1</taxon>
    </lineage>
</organism>
<evidence type="ECO:0000256" key="1">
    <source>
        <dbReference type="SAM" id="MobiDB-lite"/>
    </source>
</evidence>